<dbReference type="Proteomes" id="UP000609879">
    <property type="component" value="Unassembled WGS sequence"/>
</dbReference>
<accession>A0ABQ3YEH3</accession>
<name>A0ABQ3YEH3_9ACTN</name>
<comment type="caution">
    <text evidence="2">The sequence shown here is derived from an EMBL/GenBank/DDBJ whole genome shotgun (WGS) entry which is preliminary data.</text>
</comment>
<gene>
    <name evidence="2" type="primary">lpqC</name>
    <name evidence="2" type="ORF">Ade02nite_70470</name>
</gene>
<dbReference type="Gene3D" id="3.40.50.1820">
    <property type="entry name" value="alpha/beta hydrolase"/>
    <property type="match status" value="1"/>
</dbReference>
<dbReference type="PANTHER" id="PTHR43037">
    <property type="entry name" value="UNNAMED PRODUCT-RELATED"/>
    <property type="match status" value="1"/>
</dbReference>
<dbReference type="InterPro" id="IPR050955">
    <property type="entry name" value="Plant_Biomass_Hydrol_Est"/>
</dbReference>
<reference evidence="2 3" key="1">
    <citation type="submission" date="2021-01" db="EMBL/GenBank/DDBJ databases">
        <title>Whole genome shotgun sequence of Actinoplanes deccanensis NBRC 13994.</title>
        <authorList>
            <person name="Komaki H."/>
            <person name="Tamura T."/>
        </authorList>
    </citation>
    <scope>NUCLEOTIDE SEQUENCE [LARGE SCALE GENOMIC DNA]</scope>
    <source>
        <strain evidence="2 3">NBRC 13994</strain>
    </source>
</reference>
<evidence type="ECO:0000313" key="3">
    <source>
        <dbReference type="Proteomes" id="UP000609879"/>
    </source>
</evidence>
<keyword evidence="3" id="KW-1185">Reference proteome</keyword>
<evidence type="ECO:0000313" key="2">
    <source>
        <dbReference type="EMBL" id="GID78406.1"/>
    </source>
</evidence>
<dbReference type="InterPro" id="IPR029058">
    <property type="entry name" value="AB_hydrolase_fold"/>
</dbReference>
<evidence type="ECO:0000256" key="1">
    <source>
        <dbReference type="ARBA" id="ARBA00022729"/>
    </source>
</evidence>
<protein>
    <submittedName>
        <fullName evidence="2">Esterase</fullName>
    </submittedName>
</protein>
<keyword evidence="1" id="KW-0732">Signal</keyword>
<sequence>MIAVAVMATACDAAEETPMPSSGTGTVRVDGRQVTVHLPASYDPARPAPLVIGLHGYTSDPKELESYLLLAPESDKRGFIHVYPEGSAEDQGELFWNATDACCDFSGAEPDDSRYLAELIATLRDTYRIDPARVALIGHSNGGFMALRMACDHADLVTAVVSLNGAAWSDAARCRPSAPVSVLAIHSSDDETVSFGGGTIGSATYPSAAATVTQWRDHDSCTDGGRDAPALDVVTTLPGAETSVRTYTQGCAGGTTVQAWTINGGTHVPDLGPAFAPAVTDFLLTRGRR</sequence>
<dbReference type="InterPro" id="IPR000801">
    <property type="entry name" value="Esterase-like"/>
</dbReference>
<dbReference type="EMBL" id="BOMI01000146">
    <property type="protein sequence ID" value="GID78406.1"/>
    <property type="molecule type" value="Genomic_DNA"/>
</dbReference>
<organism evidence="2 3">
    <name type="scientific">Paractinoplanes deccanensis</name>
    <dbReference type="NCBI Taxonomy" id="113561"/>
    <lineage>
        <taxon>Bacteria</taxon>
        <taxon>Bacillati</taxon>
        <taxon>Actinomycetota</taxon>
        <taxon>Actinomycetes</taxon>
        <taxon>Micromonosporales</taxon>
        <taxon>Micromonosporaceae</taxon>
        <taxon>Paractinoplanes</taxon>
    </lineage>
</organism>
<dbReference type="Pfam" id="PF00756">
    <property type="entry name" value="Esterase"/>
    <property type="match status" value="1"/>
</dbReference>
<proteinExistence type="predicted"/>
<dbReference type="PANTHER" id="PTHR43037:SF1">
    <property type="entry name" value="BLL1128 PROTEIN"/>
    <property type="match status" value="1"/>
</dbReference>
<dbReference type="SUPFAM" id="SSF53474">
    <property type="entry name" value="alpha/beta-Hydrolases"/>
    <property type="match status" value="1"/>
</dbReference>